<dbReference type="EMBL" id="LAZR01004420">
    <property type="protein sequence ID" value="KKN08752.1"/>
    <property type="molecule type" value="Genomic_DNA"/>
</dbReference>
<proteinExistence type="predicted"/>
<gene>
    <name evidence="1" type="ORF">LCGC14_1053450</name>
</gene>
<protein>
    <submittedName>
        <fullName evidence="1">Uncharacterized protein</fullName>
    </submittedName>
</protein>
<accession>A0A0F9N9X4</accession>
<evidence type="ECO:0000313" key="1">
    <source>
        <dbReference type="EMBL" id="KKN08752.1"/>
    </source>
</evidence>
<reference evidence="1" key="1">
    <citation type="journal article" date="2015" name="Nature">
        <title>Complex archaea that bridge the gap between prokaryotes and eukaryotes.</title>
        <authorList>
            <person name="Spang A."/>
            <person name="Saw J.H."/>
            <person name="Jorgensen S.L."/>
            <person name="Zaremba-Niedzwiedzka K."/>
            <person name="Martijn J."/>
            <person name="Lind A.E."/>
            <person name="van Eijk R."/>
            <person name="Schleper C."/>
            <person name="Guy L."/>
            <person name="Ettema T.J."/>
        </authorList>
    </citation>
    <scope>NUCLEOTIDE SEQUENCE</scope>
</reference>
<dbReference type="AlphaFoldDB" id="A0A0F9N9X4"/>
<organism evidence="1">
    <name type="scientific">marine sediment metagenome</name>
    <dbReference type="NCBI Taxonomy" id="412755"/>
    <lineage>
        <taxon>unclassified sequences</taxon>
        <taxon>metagenomes</taxon>
        <taxon>ecological metagenomes</taxon>
    </lineage>
</organism>
<sequence length="61" mass="7220">MSKALHSVFFHIESMSQDDIEGYGFYSIPDESIEHLRADFFSCLQENSLILWFFNELNLKE</sequence>
<comment type="caution">
    <text evidence="1">The sequence shown here is derived from an EMBL/GenBank/DDBJ whole genome shotgun (WGS) entry which is preliminary data.</text>
</comment>
<name>A0A0F9N9X4_9ZZZZ</name>